<feature type="domain" description="Glycosyltransferase RgtA/B/C/D-like" evidence="10">
    <location>
        <begin position="152"/>
        <end position="284"/>
    </location>
</feature>
<dbReference type="Proteomes" id="UP000280307">
    <property type="component" value="Unassembled WGS sequence"/>
</dbReference>
<keyword evidence="7 9" id="KW-0472">Membrane</keyword>
<evidence type="ECO:0000256" key="6">
    <source>
        <dbReference type="ARBA" id="ARBA00022989"/>
    </source>
</evidence>
<comment type="caution">
    <text evidence="11">The sequence shown here is derived from an EMBL/GenBank/DDBJ whole genome shotgun (WGS) entry which is preliminary data.</text>
</comment>
<feature type="non-terminal residue" evidence="11">
    <location>
        <position position="457"/>
    </location>
</feature>
<evidence type="ECO:0000313" key="11">
    <source>
        <dbReference type="EMBL" id="RRR70115.1"/>
    </source>
</evidence>
<evidence type="ECO:0000256" key="1">
    <source>
        <dbReference type="ARBA" id="ARBA00004651"/>
    </source>
</evidence>
<feature type="transmembrane region" description="Helical" evidence="9">
    <location>
        <begin position="347"/>
        <end position="364"/>
    </location>
</feature>
<evidence type="ECO:0000256" key="2">
    <source>
        <dbReference type="ARBA" id="ARBA00022475"/>
    </source>
</evidence>
<dbReference type="GO" id="GO:0009103">
    <property type="term" value="P:lipopolysaccharide biosynthetic process"/>
    <property type="evidence" value="ECO:0007669"/>
    <property type="project" value="UniProtKB-ARBA"/>
</dbReference>
<evidence type="ECO:0000256" key="7">
    <source>
        <dbReference type="ARBA" id="ARBA00023136"/>
    </source>
</evidence>
<keyword evidence="3" id="KW-0328">Glycosyltransferase</keyword>
<feature type="transmembrane region" description="Helical" evidence="9">
    <location>
        <begin position="30"/>
        <end position="49"/>
    </location>
</feature>
<dbReference type="EMBL" id="RSAS01000554">
    <property type="protein sequence ID" value="RRR70115.1"/>
    <property type="molecule type" value="Genomic_DNA"/>
</dbReference>
<dbReference type="PANTHER" id="PTHR33908">
    <property type="entry name" value="MANNOSYLTRANSFERASE YKCB-RELATED"/>
    <property type="match status" value="1"/>
</dbReference>
<dbReference type="AlphaFoldDB" id="A0A426TX41"/>
<dbReference type="GO" id="GO:0016763">
    <property type="term" value="F:pentosyltransferase activity"/>
    <property type="evidence" value="ECO:0007669"/>
    <property type="project" value="TreeGrafter"/>
</dbReference>
<dbReference type="GO" id="GO:0005886">
    <property type="term" value="C:plasma membrane"/>
    <property type="evidence" value="ECO:0007669"/>
    <property type="project" value="UniProtKB-SubCell"/>
</dbReference>
<evidence type="ECO:0000256" key="8">
    <source>
        <dbReference type="SAM" id="MobiDB-lite"/>
    </source>
</evidence>
<keyword evidence="2" id="KW-1003">Cell membrane</keyword>
<evidence type="ECO:0000313" key="12">
    <source>
        <dbReference type="Proteomes" id="UP000280307"/>
    </source>
</evidence>
<proteinExistence type="predicted"/>
<name>A0A426TX41_9CHLR</name>
<reference evidence="11 12" key="1">
    <citation type="submission" date="2018-12" db="EMBL/GenBank/DDBJ databases">
        <title>Genome Sequence of Candidatus Viridilinea halotolerans isolated from saline sulfide-rich spring.</title>
        <authorList>
            <person name="Grouzdev D.S."/>
            <person name="Burganskaya E.I."/>
            <person name="Krutkina M.S."/>
            <person name="Sukhacheva M.V."/>
            <person name="Gorlenko V.M."/>
        </authorList>
    </citation>
    <scope>NUCLEOTIDE SEQUENCE [LARGE SCALE GENOMIC DNA]</scope>
    <source>
        <strain evidence="11">Chok-6</strain>
    </source>
</reference>
<evidence type="ECO:0000256" key="3">
    <source>
        <dbReference type="ARBA" id="ARBA00022676"/>
    </source>
</evidence>
<evidence type="ECO:0000256" key="4">
    <source>
        <dbReference type="ARBA" id="ARBA00022679"/>
    </source>
</evidence>
<feature type="transmembrane region" description="Helical" evidence="9">
    <location>
        <begin position="230"/>
        <end position="258"/>
    </location>
</feature>
<organism evidence="11 12">
    <name type="scientific">Candidatus Viridilinea halotolerans</name>
    <dbReference type="NCBI Taxonomy" id="2491704"/>
    <lineage>
        <taxon>Bacteria</taxon>
        <taxon>Bacillati</taxon>
        <taxon>Chloroflexota</taxon>
        <taxon>Chloroflexia</taxon>
        <taxon>Chloroflexales</taxon>
        <taxon>Chloroflexineae</taxon>
        <taxon>Oscillochloridaceae</taxon>
        <taxon>Candidatus Viridilinea</taxon>
    </lineage>
</organism>
<feature type="region of interest" description="Disordered" evidence="8">
    <location>
        <begin position="372"/>
        <end position="392"/>
    </location>
</feature>
<evidence type="ECO:0000256" key="5">
    <source>
        <dbReference type="ARBA" id="ARBA00022692"/>
    </source>
</evidence>
<sequence length="457" mass="50234">MPLSVRGNLVPARTLPPIEEYWPMNSKPSLALILILMLFLALHALYNWATPLGEGPDEPGHLAYVLFVAFEQRLPLQRPPPATSDVPGEGHQPPLAYLLAAPLVAWLPPDERDIYLHPNPDFVWAGGAEPGAFVRASRELWPWHGLPLAWHVVRAVSGLAGAATVALTFLAARRLAPHDPRLATLAALLVALHPQFLFTSALVSNDALLAALGAALLWHSLAQPQAPERWALLAGMLFGLALLTKQSALLLGPLLLVATWRISGGAWRQALRLSLRWMVVTLLVAGWWYARNLWLYGDPFGLNLFQQKFTTQAFAWGDAAAWQSALRQLFGSYWARFGWMNIHPPAWMLWGYALLCGVAFAGWLRRDAQDAPARGNTDAKAQRREGAKQGKVNTKALRVGAATLKTSLAQKSLGLTKGRPVASTSSANDPRPELFRAKTRFQKGAFRFTICSADFSR</sequence>
<dbReference type="InterPro" id="IPR038731">
    <property type="entry name" value="RgtA/B/C-like"/>
</dbReference>
<evidence type="ECO:0000256" key="9">
    <source>
        <dbReference type="SAM" id="Phobius"/>
    </source>
</evidence>
<accession>A0A426TX41</accession>
<dbReference type="Pfam" id="PF13231">
    <property type="entry name" value="PMT_2"/>
    <property type="match status" value="1"/>
</dbReference>
<feature type="transmembrane region" description="Helical" evidence="9">
    <location>
        <begin position="148"/>
        <end position="170"/>
    </location>
</feature>
<keyword evidence="5 9" id="KW-0812">Transmembrane</keyword>
<keyword evidence="6 9" id="KW-1133">Transmembrane helix</keyword>
<dbReference type="PANTHER" id="PTHR33908:SF11">
    <property type="entry name" value="MEMBRANE PROTEIN"/>
    <property type="match status" value="1"/>
</dbReference>
<feature type="transmembrane region" description="Helical" evidence="9">
    <location>
        <begin position="270"/>
        <end position="290"/>
    </location>
</feature>
<keyword evidence="4" id="KW-0808">Transferase</keyword>
<evidence type="ECO:0000259" key="10">
    <source>
        <dbReference type="Pfam" id="PF13231"/>
    </source>
</evidence>
<comment type="subcellular location">
    <subcellularLocation>
        <location evidence="1">Cell membrane</location>
        <topology evidence="1">Multi-pass membrane protein</topology>
    </subcellularLocation>
</comment>
<gene>
    <name evidence="11" type="ORF">EI684_13820</name>
</gene>
<protein>
    <recommendedName>
        <fullName evidence="10">Glycosyltransferase RgtA/B/C/D-like domain-containing protein</fullName>
    </recommendedName>
</protein>
<dbReference type="InterPro" id="IPR050297">
    <property type="entry name" value="LipidA_mod_glycosyltrf_83"/>
</dbReference>